<dbReference type="Gene3D" id="1.10.260.40">
    <property type="entry name" value="lambda repressor-like DNA-binding domains"/>
    <property type="match status" value="1"/>
</dbReference>
<dbReference type="EMBL" id="JAAGMN010001114">
    <property type="protein sequence ID" value="NEE06910.1"/>
    <property type="molecule type" value="Genomic_DNA"/>
</dbReference>
<evidence type="ECO:0000313" key="2">
    <source>
        <dbReference type="EMBL" id="NEE06910.1"/>
    </source>
</evidence>
<comment type="caution">
    <text evidence="2">The sequence shown here is derived from an EMBL/GenBank/DDBJ whole genome shotgun (WGS) entry which is preliminary data.</text>
</comment>
<organism evidence="2">
    <name type="scientific">Streptomyces sp. SID7499</name>
    <dbReference type="NCBI Taxonomy" id="2706086"/>
    <lineage>
        <taxon>Bacteria</taxon>
        <taxon>Bacillati</taxon>
        <taxon>Actinomycetota</taxon>
        <taxon>Actinomycetes</taxon>
        <taxon>Kitasatosporales</taxon>
        <taxon>Streptomycetaceae</taxon>
        <taxon>Streptomyces</taxon>
    </lineage>
</organism>
<dbReference type="AlphaFoldDB" id="A0A6G3WNM8"/>
<dbReference type="PROSITE" id="PS50943">
    <property type="entry name" value="HTH_CROC1"/>
    <property type="match status" value="1"/>
</dbReference>
<dbReference type="CDD" id="cd00093">
    <property type="entry name" value="HTH_XRE"/>
    <property type="match status" value="1"/>
</dbReference>
<proteinExistence type="predicted"/>
<gene>
    <name evidence="2" type="ORF">G3M58_10680</name>
</gene>
<reference evidence="2" key="1">
    <citation type="submission" date="2020-01" db="EMBL/GenBank/DDBJ databases">
        <title>Insect and environment-associated Actinomycetes.</title>
        <authorList>
            <person name="Currrie C."/>
            <person name="Chevrette M."/>
            <person name="Carlson C."/>
            <person name="Stubbendieck R."/>
            <person name="Wendt-Pienkowski E."/>
        </authorList>
    </citation>
    <scope>NUCLEOTIDE SEQUENCE</scope>
    <source>
        <strain evidence="2">SID7499</strain>
    </source>
</reference>
<name>A0A6G3WNM8_9ACTN</name>
<accession>A0A6G3WNM8</accession>
<dbReference type="GO" id="GO:0003677">
    <property type="term" value="F:DNA binding"/>
    <property type="evidence" value="ECO:0007669"/>
    <property type="project" value="InterPro"/>
</dbReference>
<protein>
    <submittedName>
        <fullName evidence="2">Helix-turn-helix domain-containing protein</fullName>
    </submittedName>
</protein>
<evidence type="ECO:0000259" key="1">
    <source>
        <dbReference type="PROSITE" id="PS50943"/>
    </source>
</evidence>
<sequence length="123" mass="13768">MADSERTEDLAQLLARLKDTYNVNESEIARRIGVAPSTVNSWTNRTRGGKRGARPEKLRAIAEAFPKFTEDEIFRAAGRESPGPLTPEAEARVIELFRGLTEDQQKAKLVEMRALNELNQTGQ</sequence>
<feature type="domain" description="HTH cro/C1-type" evidence="1">
    <location>
        <begin position="26"/>
        <end position="73"/>
    </location>
</feature>
<dbReference type="InterPro" id="IPR010982">
    <property type="entry name" value="Lambda_DNA-bd_dom_sf"/>
</dbReference>
<dbReference type="InterPro" id="IPR001387">
    <property type="entry name" value="Cro/C1-type_HTH"/>
</dbReference>